<evidence type="ECO:0000259" key="3">
    <source>
        <dbReference type="Pfam" id="PF02541"/>
    </source>
</evidence>
<evidence type="ECO:0000256" key="1">
    <source>
        <dbReference type="ARBA" id="ARBA00007125"/>
    </source>
</evidence>
<dbReference type="CDD" id="cd24052">
    <property type="entry name" value="ASKHA_NBD_HpPPX-GppA-like"/>
    <property type="match status" value="1"/>
</dbReference>
<organism evidence="4 5">
    <name type="scientific">Propionispira arboris</name>
    <dbReference type="NCBI Taxonomy" id="84035"/>
    <lineage>
        <taxon>Bacteria</taxon>
        <taxon>Bacillati</taxon>
        <taxon>Bacillota</taxon>
        <taxon>Negativicutes</taxon>
        <taxon>Selenomonadales</taxon>
        <taxon>Selenomonadaceae</taxon>
        <taxon>Propionispira</taxon>
    </lineage>
</organism>
<dbReference type="InterPro" id="IPR043129">
    <property type="entry name" value="ATPase_NBD"/>
</dbReference>
<dbReference type="Proteomes" id="UP000199662">
    <property type="component" value="Unassembled WGS sequence"/>
</dbReference>
<sequence length="381" mass="41517">MVHAIIDIGSNSIRLAIYKVDEDQLTILLNKKYTAGLAAYVKNEEMTQVGIDKTCEVLDEFKVLLDAFHITNVSAFATAALRNISNSAAAIEQITKKTGVVVTVLSGTEEATLDFIGATHATQTKTGLLLDIGGASTELVLYEDGLIVNAVSLPIGSLNAYGQYVHYLLPNKSERKAIKEAVLAELSKITDLDSAKQAFVCGVGGSIRAAGKINNYLFNLPLDTDEIKAPNVKKMIKLLENDEEDDLISSETLNILLKTVPDRIETILPGMIILHTLIKYFKSETIVVSKSGVREGYLYKNIIFPKKTSDKSIPTNKTKGQAKGEPASQPTDAQKVRKMPKAAKTPRAPKIAKEMADKTKPEKIEQEKIVAEVQDGQSKES</sequence>
<accession>A0A1H6ZDN9</accession>
<dbReference type="Gene3D" id="3.30.420.40">
    <property type="match status" value="1"/>
</dbReference>
<reference evidence="4 5" key="1">
    <citation type="submission" date="2016-10" db="EMBL/GenBank/DDBJ databases">
        <authorList>
            <person name="de Groot N.N."/>
        </authorList>
    </citation>
    <scope>NUCLEOTIDE SEQUENCE [LARGE SCALE GENOMIC DNA]</scope>
    <source>
        <strain evidence="4 5">DSM 2179</strain>
    </source>
</reference>
<proteinExistence type="inferred from homology"/>
<name>A0A1H6ZDN9_9FIRM</name>
<dbReference type="PANTHER" id="PTHR30005:SF0">
    <property type="entry name" value="RETROGRADE REGULATION PROTEIN 2"/>
    <property type="match status" value="1"/>
</dbReference>
<dbReference type="Pfam" id="PF02541">
    <property type="entry name" value="Ppx-GppA"/>
    <property type="match status" value="1"/>
</dbReference>
<feature type="region of interest" description="Disordered" evidence="2">
    <location>
        <begin position="310"/>
        <end position="381"/>
    </location>
</feature>
<protein>
    <submittedName>
        <fullName evidence="4">Exopolyphosphatase / guanosine-5'-triphosphate,3'-diphosphate pyrophosphatase</fullName>
    </submittedName>
</protein>
<comment type="similarity">
    <text evidence="1">Belongs to the GppA/Ppx family.</text>
</comment>
<gene>
    <name evidence="4" type="ORF">SAMN05660742_108126</name>
</gene>
<dbReference type="STRING" id="84035.SAMN05660742_108126"/>
<feature type="compositionally biased region" description="Basic and acidic residues" evidence="2">
    <location>
        <begin position="351"/>
        <end position="370"/>
    </location>
</feature>
<dbReference type="InterPro" id="IPR003695">
    <property type="entry name" value="Ppx_GppA_N"/>
</dbReference>
<dbReference type="PANTHER" id="PTHR30005">
    <property type="entry name" value="EXOPOLYPHOSPHATASE"/>
    <property type="match status" value="1"/>
</dbReference>
<dbReference type="AlphaFoldDB" id="A0A1H6ZDN9"/>
<evidence type="ECO:0000313" key="4">
    <source>
        <dbReference type="EMBL" id="SEJ47650.1"/>
    </source>
</evidence>
<evidence type="ECO:0000313" key="5">
    <source>
        <dbReference type="Proteomes" id="UP000199662"/>
    </source>
</evidence>
<dbReference type="Gene3D" id="3.30.420.150">
    <property type="entry name" value="Exopolyphosphatase. Domain 2"/>
    <property type="match status" value="1"/>
</dbReference>
<evidence type="ECO:0000256" key="2">
    <source>
        <dbReference type="SAM" id="MobiDB-lite"/>
    </source>
</evidence>
<keyword evidence="5" id="KW-1185">Reference proteome</keyword>
<feature type="domain" description="Ppx/GppA phosphatase N-terminal" evidence="3">
    <location>
        <begin position="17"/>
        <end position="300"/>
    </location>
</feature>
<dbReference type="SUPFAM" id="SSF53067">
    <property type="entry name" value="Actin-like ATPase domain"/>
    <property type="match status" value="2"/>
</dbReference>
<dbReference type="InterPro" id="IPR050273">
    <property type="entry name" value="GppA/Ppx_hydrolase"/>
</dbReference>
<dbReference type="EMBL" id="FNZK01000008">
    <property type="protein sequence ID" value="SEJ47650.1"/>
    <property type="molecule type" value="Genomic_DNA"/>
</dbReference>